<feature type="domain" description="HTH deoR-type" evidence="4">
    <location>
        <begin position="6"/>
        <end position="61"/>
    </location>
</feature>
<comment type="caution">
    <text evidence="5">The sequence shown here is derived from an EMBL/GenBank/DDBJ whole genome shotgun (WGS) entry which is preliminary data.</text>
</comment>
<dbReference type="GO" id="GO:0003700">
    <property type="term" value="F:DNA-binding transcription factor activity"/>
    <property type="evidence" value="ECO:0007669"/>
    <property type="project" value="InterPro"/>
</dbReference>
<name>A0A1E3L5F9_9BACL</name>
<dbReference type="InterPro" id="IPR036388">
    <property type="entry name" value="WH-like_DNA-bd_sf"/>
</dbReference>
<reference evidence="5 6" key="1">
    <citation type="submission" date="2016-08" db="EMBL/GenBank/DDBJ databases">
        <title>Genome sequencing of Paenibacillus sp. TI45-13ar, isolated from Korean traditional nuruk.</title>
        <authorList>
            <person name="Kim S.-J."/>
        </authorList>
    </citation>
    <scope>NUCLEOTIDE SEQUENCE [LARGE SCALE GENOMIC DNA]</scope>
    <source>
        <strain evidence="5 6">TI45-13ar</strain>
    </source>
</reference>
<evidence type="ECO:0000256" key="2">
    <source>
        <dbReference type="ARBA" id="ARBA00023125"/>
    </source>
</evidence>
<dbReference type="AlphaFoldDB" id="A0A1E3L5F9"/>
<dbReference type="EMBL" id="MDER01000033">
    <property type="protein sequence ID" value="ODP28903.1"/>
    <property type="molecule type" value="Genomic_DNA"/>
</dbReference>
<dbReference type="PROSITE" id="PS00894">
    <property type="entry name" value="HTH_DEOR_1"/>
    <property type="match status" value="1"/>
</dbReference>
<dbReference type="Pfam" id="PF08220">
    <property type="entry name" value="HTH_DeoR"/>
    <property type="match status" value="1"/>
</dbReference>
<dbReference type="RefSeq" id="WP_069327119.1">
    <property type="nucleotide sequence ID" value="NZ_MDER01000033.1"/>
</dbReference>
<dbReference type="InterPro" id="IPR050313">
    <property type="entry name" value="Carb_Metab_HTH_regulators"/>
</dbReference>
<evidence type="ECO:0000256" key="3">
    <source>
        <dbReference type="ARBA" id="ARBA00023163"/>
    </source>
</evidence>
<evidence type="ECO:0000259" key="4">
    <source>
        <dbReference type="PROSITE" id="PS51000"/>
    </source>
</evidence>
<accession>A0A1E3L5F9</accession>
<protein>
    <submittedName>
        <fullName evidence="5">Lactose phosphotransferase system repressor</fullName>
    </submittedName>
</protein>
<evidence type="ECO:0000256" key="1">
    <source>
        <dbReference type="ARBA" id="ARBA00023015"/>
    </source>
</evidence>
<dbReference type="PROSITE" id="PS51000">
    <property type="entry name" value="HTH_DEOR_2"/>
    <property type="match status" value="1"/>
</dbReference>
<dbReference type="GO" id="GO:0003677">
    <property type="term" value="F:DNA binding"/>
    <property type="evidence" value="ECO:0007669"/>
    <property type="project" value="UniProtKB-KW"/>
</dbReference>
<dbReference type="InterPro" id="IPR036390">
    <property type="entry name" value="WH_DNA-bd_sf"/>
</dbReference>
<keyword evidence="2" id="KW-0238">DNA-binding</keyword>
<keyword evidence="3" id="KW-0804">Transcription</keyword>
<dbReference type="Proteomes" id="UP000094578">
    <property type="component" value="Unassembled WGS sequence"/>
</dbReference>
<dbReference type="Gene3D" id="1.10.10.10">
    <property type="entry name" value="Winged helix-like DNA-binding domain superfamily/Winged helix DNA-binding domain"/>
    <property type="match status" value="1"/>
</dbReference>
<sequence length="259" mass="28491">MEYSKSELRRTKIMDMIKKNGKISVQEITSVIGCSEATARRDLDLMEKEGHLIRTIGGAVYEGGSKISQDEVPFVDKQLAQQPDKQKIAEAAAALVVDGDVIGLTGGTTTFLIAMELKHRKNITVVTNAVNIAFELADAEGIQVVLTGGVMRSQSYELIGPLAESVIQKINLSKMFLGVDGVASERGFTMHSELEVRIAQQLSERSSEVYAVFDQSKLEKTALFTIMPLKEVTGIITNVHPDSWLQQLCEKEHVQLQLV</sequence>
<keyword evidence="6" id="KW-1185">Reference proteome</keyword>
<proteinExistence type="predicted"/>
<keyword evidence="5" id="KW-0808">Transferase</keyword>
<dbReference type="PANTHER" id="PTHR30363">
    <property type="entry name" value="HTH-TYPE TRANSCRIPTIONAL REGULATOR SRLR-RELATED"/>
    <property type="match status" value="1"/>
</dbReference>
<dbReference type="SUPFAM" id="SSF100950">
    <property type="entry name" value="NagB/RpiA/CoA transferase-like"/>
    <property type="match status" value="1"/>
</dbReference>
<dbReference type="Pfam" id="PF00455">
    <property type="entry name" value="DeoRC"/>
    <property type="match status" value="1"/>
</dbReference>
<dbReference type="GO" id="GO:0016740">
    <property type="term" value="F:transferase activity"/>
    <property type="evidence" value="ECO:0007669"/>
    <property type="project" value="UniProtKB-KW"/>
</dbReference>
<keyword evidence="1" id="KW-0805">Transcription regulation</keyword>
<dbReference type="PATRIC" id="fig|1886670.3.peg.1713"/>
<dbReference type="Gene3D" id="3.40.50.1360">
    <property type="match status" value="1"/>
</dbReference>
<dbReference type="InterPro" id="IPR037171">
    <property type="entry name" value="NagB/RpiA_transferase-like"/>
</dbReference>
<dbReference type="SMART" id="SM00420">
    <property type="entry name" value="HTH_DEOR"/>
    <property type="match status" value="1"/>
</dbReference>
<dbReference type="InterPro" id="IPR001034">
    <property type="entry name" value="DeoR_HTH"/>
</dbReference>
<dbReference type="InterPro" id="IPR018356">
    <property type="entry name" value="Tscrpt_reg_HTH_DeoR_CS"/>
</dbReference>
<dbReference type="PANTHER" id="PTHR30363:SF44">
    <property type="entry name" value="AGA OPERON TRANSCRIPTIONAL REPRESSOR-RELATED"/>
    <property type="match status" value="1"/>
</dbReference>
<dbReference type="InterPro" id="IPR014036">
    <property type="entry name" value="DeoR-like_C"/>
</dbReference>
<dbReference type="SMART" id="SM01134">
    <property type="entry name" value="DeoRC"/>
    <property type="match status" value="1"/>
</dbReference>
<evidence type="ECO:0000313" key="6">
    <source>
        <dbReference type="Proteomes" id="UP000094578"/>
    </source>
</evidence>
<organism evidence="5 6">
    <name type="scientific">Paenibacillus nuruki</name>
    <dbReference type="NCBI Taxonomy" id="1886670"/>
    <lineage>
        <taxon>Bacteria</taxon>
        <taxon>Bacillati</taxon>
        <taxon>Bacillota</taxon>
        <taxon>Bacilli</taxon>
        <taxon>Bacillales</taxon>
        <taxon>Paenibacillaceae</taxon>
        <taxon>Paenibacillus</taxon>
    </lineage>
</organism>
<gene>
    <name evidence="5" type="ORF">PTI45_01682</name>
</gene>
<evidence type="ECO:0000313" key="5">
    <source>
        <dbReference type="EMBL" id="ODP28903.1"/>
    </source>
</evidence>
<dbReference type="SUPFAM" id="SSF46785">
    <property type="entry name" value="Winged helix' DNA-binding domain"/>
    <property type="match status" value="1"/>
</dbReference>
<dbReference type="STRING" id="1886670.PTI45_01682"/>